<organism evidence="1">
    <name type="scientific">uncultured Caudovirales phage</name>
    <dbReference type="NCBI Taxonomy" id="2100421"/>
    <lineage>
        <taxon>Viruses</taxon>
        <taxon>Duplodnaviria</taxon>
        <taxon>Heunggongvirae</taxon>
        <taxon>Uroviricota</taxon>
        <taxon>Caudoviricetes</taxon>
        <taxon>Peduoviridae</taxon>
        <taxon>Maltschvirus</taxon>
        <taxon>Maltschvirus maltsch</taxon>
    </lineage>
</organism>
<protein>
    <submittedName>
        <fullName evidence="1">Uncharacterized protein</fullName>
    </submittedName>
</protein>
<proteinExistence type="predicted"/>
<evidence type="ECO:0000313" key="1">
    <source>
        <dbReference type="EMBL" id="CAB4241754.1"/>
    </source>
</evidence>
<name>A0A6J5TBS3_9CAUD</name>
<accession>A0A6J5TBS3</accession>
<dbReference type="EMBL" id="LR797824">
    <property type="protein sequence ID" value="CAB4241754.1"/>
    <property type="molecule type" value="Genomic_DNA"/>
</dbReference>
<gene>
    <name evidence="1" type="ORF">UFOVP71_292</name>
</gene>
<reference evidence="1" key="1">
    <citation type="submission" date="2020-05" db="EMBL/GenBank/DDBJ databases">
        <authorList>
            <person name="Chiriac C."/>
            <person name="Salcher M."/>
            <person name="Ghai R."/>
            <person name="Kavagutti S V."/>
        </authorList>
    </citation>
    <scope>NUCLEOTIDE SEQUENCE</scope>
</reference>
<sequence>MDDNDLPHYVKICVSRELTNLEFEEMTDIIEDEIGDIVASDEVLEFQNNAGMLCYVFQLGAHVADSEQGPAAGEIISYELEQLLPAKLKWDLDISSDE</sequence>